<dbReference type="AlphaFoldDB" id="A0AA44W7T6"/>
<dbReference type="EMBL" id="MPSH01000065">
    <property type="protein sequence ID" value="PNH26454.1"/>
    <property type="molecule type" value="Genomic_DNA"/>
</dbReference>
<sequence>MSGVAGLLLSPNRLEPNLRARHAAAAPSIITIDAGANDNKTRQSQRSAICDTRARGYKCYSYILVGKTFVPAKRRVAVAAGLRCKLG</sequence>
<accession>A0AA44W7T6</accession>
<reference evidence="1 2" key="1">
    <citation type="submission" date="2017-12" db="EMBL/GenBank/DDBJ databases">
        <title>Comparative genomics yields insights into virulence evolution of Verticillium dahliae.</title>
        <authorList>
            <person name="Fan R."/>
            <person name="Armitage A.D."/>
            <person name="Cascant-Lopez E."/>
            <person name="Sobczyk M."/>
            <person name="Cockerton H.M."/>
            <person name="Harrison R.J."/>
        </authorList>
    </citation>
    <scope>NUCLEOTIDE SEQUENCE [LARGE SCALE GENOMIC DNA]</scope>
    <source>
        <strain evidence="1 2">12008</strain>
    </source>
</reference>
<comment type="caution">
    <text evidence="1">The sequence shown here is derived from an EMBL/GenBank/DDBJ whole genome shotgun (WGS) entry which is preliminary data.</text>
</comment>
<name>A0AA44W7T6_VERDA</name>
<evidence type="ECO:0000313" key="2">
    <source>
        <dbReference type="Proteomes" id="UP000236305"/>
    </source>
</evidence>
<evidence type="ECO:0000313" key="1">
    <source>
        <dbReference type="EMBL" id="PNH26454.1"/>
    </source>
</evidence>
<protein>
    <submittedName>
        <fullName evidence="1">Uncharacterized protein</fullName>
    </submittedName>
</protein>
<organism evidence="1 2">
    <name type="scientific">Verticillium dahliae</name>
    <name type="common">Verticillium wilt</name>
    <dbReference type="NCBI Taxonomy" id="27337"/>
    <lineage>
        <taxon>Eukaryota</taxon>
        <taxon>Fungi</taxon>
        <taxon>Dikarya</taxon>
        <taxon>Ascomycota</taxon>
        <taxon>Pezizomycotina</taxon>
        <taxon>Sordariomycetes</taxon>
        <taxon>Hypocreomycetidae</taxon>
        <taxon>Glomerellales</taxon>
        <taxon>Plectosphaerellaceae</taxon>
        <taxon>Verticillium</taxon>
    </lineage>
</organism>
<gene>
    <name evidence="1" type="ORF">BJF96_g10238</name>
</gene>
<proteinExistence type="predicted"/>
<dbReference type="Proteomes" id="UP000236305">
    <property type="component" value="Unassembled WGS sequence"/>
</dbReference>